<evidence type="ECO:0000256" key="4">
    <source>
        <dbReference type="ARBA" id="ARBA00022525"/>
    </source>
</evidence>
<protein>
    <submittedName>
        <fullName evidence="11">Uncharacterized protein</fullName>
    </submittedName>
</protein>
<keyword evidence="5 10" id="KW-0732">Signal</keyword>
<comment type="subcellular location">
    <subcellularLocation>
        <location evidence="1">Cell envelope</location>
    </subcellularLocation>
    <subcellularLocation>
        <location evidence="2">Cell outer membrane</location>
    </subcellularLocation>
    <subcellularLocation>
        <location evidence="3">Secreted</location>
    </subcellularLocation>
</comment>
<keyword evidence="9" id="KW-0812">Transmembrane</keyword>
<evidence type="ECO:0000256" key="2">
    <source>
        <dbReference type="ARBA" id="ARBA00004442"/>
    </source>
</evidence>
<dbReference type="EMBL" id="LGRX02001044">
    <property type="protein sequence ID" value="KAK3287010.1"/>
    <property type="molecule type" value="Genomic_DNA"/>
</dbReference>
<dbReference type="PANTHER" id="PTHR11319">
    <property type="entry name" value="G PROTEIN-COUPLED RECEPTOR-RELATED"/>
    <property type="match status" value="1"/>
</dbReference>
<dbReference type="InterPro" id="IPR003368">
    <property type="entry name" value="POMP_repeat"/>
</dbReference>
<dbReference type="Pfam" id="PF02415">
    <property type="entry name" value="Chlam_PMP"/>
    <property type="match status" value="1"/>
</dbReference>
<feature type="compositionally biased region" description="Pro residues" evidence="8">
    <location>
        <begin position="247"/>
        <end position="275"/>
    </location>
</feature>
<gene>
    <name evidence="11" type="ORF">CYMTET_5461</name>
</gene>
<keyword evidence="4" id="KW-0964">Secreted</keyword>
<dbReference type="SUPFAM" id="SSF51126">
    <property type="entry name" value="Pectin lyase-like"/>
    <property type="match status" value="5"/>
</dbReference>
<comment type="caution">
    <text evidence="11">The sequence shown here is derived from an EMBL/GenBank/DDBJ whole genome shotgun (WGS) entry which is preliminary data.</text>
</comment>
<feature type="region of interest" description="Disordered" evidence="8">
    <location>
        <begin position="2477"/>
        <end position="2503"/>
    </location>
</feature>
<feature type="transmembrane region" description="Helical" evidence="9">
    <location>
        <begin position="2306"/>
        <end position="2330"/>
    </location>
</feature>
<evidence type="ECO:0000256" key="6">
    <source>
        <dbReference type="ARBA" id="ARBA00023136"/>
    </source>
</evidence>
<dbReference type="SMART" id="SM00710">
    <property type="entry name" value="PbH1"/>
    <property type="match status" value="19"/>
</dbReference>
<dbReference type="InterPro" id="IPR011050">
    <property type="entry name" value="Pectin_lyase_fold/virulence"/>
</dbReference>
<evidence type="ECO:0000256" key="7">
    <source>
        <dbReference type="ARBA" id="ARBA00023237"/>
    </source>
</evidence>
<proteinExistence type="predicted"/>
<feature type="transmembrane region" description="Helical" evidence="9">
    <location>
        <begin position="2252"/>
        <end position="2269"/>
    </location>
</feature>
<sequence>MLLTLLVAAQALATLPCLQAYQETARRGSALEPSVSFDTGLGTTIDEAQMHFQASPSHRSTPAARLLRSDDAAGDLFFSMYIEGSGSTNKALQLFNPSCEAVSLDEYSLLKSVNGNPAVELELSGVVSAGSVYTLCASALQNVECDLLSSYVSFNGDDALALQRNDVLLDTIGVLGTREYWQVAGIYSATKDRTLVRKPEVVEGNTDWDLSAGEDSESSEWVVYAINTLDFLGCHTASSACNSAACPGPPPPPPYSPPSPQIPPSPPYSPPHPIYPPFPPGDVLVNSSDTQEAGVLLAEAVGAVYVHTIQLSSNASLNATLPEIMRELRIIGDEIADWGRPTIDAQRVAGLLLLGPGANVTLVNVALVNGVLERGPAARLASVTLLTLIRCMVAHHFAAAEGVVYVEGENAVVQIQDSLFVNNSAAGGGSAIYAALSGEEGRLELSGSRLQGNLGSAVTVTGCGSLVLTECDLSYNAEPAGNGAGVAWSGCDARGALSVVGSHFGGNWCEKYGGAVNLYAVEGCAVEVTGSLFENNSALAATCSCSSSVNCDCTGSGGAIGSGDCLGSDIHIVGSSFLNNSGAGAYGKGGALQAVALGSFRVVDCVMQANMASGHGGGIYFRDGDDVELSGTRLQGNIAGVKFRGDISDDDSAGGGIYAEGCRGVLIAQGTEILGNRAYTGAGASVVLCPQGLNISDSQLSLNLATATGGPAETFLNNYGGGVYIKSTPLTISVTLFDSNSAGDYADEGSKGGSVYSVDSVVRISHTHFVNSSLIANVEASGSALFGVGSDVTLTEVHVHDSGNCAEWYYPAVGSPEWDLCDWSAAIAVESSVLYVYGGLMDGNRRGALKMMHSAALLSGTAFSNNSVVTGAVSGAAVYFFYSNATIEGCNFTGNTVPGHGGALYMVVSNVELSTSVFHNQRALSGGAISFGTQSDITDTVAVRLSIVESEFTGNVASGNTNSHGGAVYIDERSLSVTAVIERTSFLRNAADNSGGGVWVKARNASIIQCILRSNFAGFEGGGARLLDNGATPPLLSGTTIANNTAIQEGGGLSCGSLRVDDGCLISGNVAEDGGGIRVSEVFSRLTVTGGSRIEGNVASFGGGGIIGFTSTSEVVLSNGSVVSENTAESGGGIYLYTNSSVHVDQGSEVSANTADRDGGGIYVEAYSLVVLTNGSRVHGNAATYGSGGGVCAFASAVTISQCEVTMNTCPDGDGGGLYNWETEIEIRDQSKVLENQASRFGGGLFVSKGRVLVGSGSRLDGNEAGVFGGALYIKESLGKISENAQLSYNSAGYEGGGISVVSSSLEVLDSSILQAHTHGLGGGMLVSAASNVSVTRASMLSCVADEGGAIAVQDSTIQLRHTELTGNRALGTGGALFLKDSDAVMASLTISENIAHTDGGGVHIFRSGESTAQGRVSLQDSNLTSNAAWEDGGAVWVSEFGQLVVSNSELVNNSAALGAGMVLSINVSDVAIEHTVFQSSRATYAGAIFSHSAQSRSTFRMENLSFVDNRAVSAENIAWIYSMENASDWPSCINCTATADSPLFSTQADSFTIAQGGVSIPAGTTVKATSGSPIEPSLTYTALDVYGNIINRAEVVGVSAAVGGMYGASLGGATQIVYAKDKGAEFTNLILSSTPGETVMMIFQSSVQEYEPVNLFVRMTSCQKGEVYNSDAERCERCVNGTIKFDNSSTLCSSCADTALRCHGGNQFTLQDGWWMGSEAVIQDCELNDTACVFDHLYECAPEHACSPAGTSRSNIDDANYVSQDKLCTIGYNSRVVLCASCDTSYRMDDDGRCWTCPEHHWHMWLQLVTAFMAIVVGAGALVMAFKAVRQIGLRGAIDQMEATQRHDMLLNVFLGNMQVLAQMPIIFSDDVIPTQIRGFLKAYDLINFSFLEWLPITCLQDSYMESDRVDSFYMVFVSWAVLPFFICIPMAMTTFFKRSGGASVRVCSDPFAALHESNAAEESNGGETSAHQGHDPTAADSRVARGRRRTLWDVMPNAVGARRRRRLSRRASSWGQLWFKHLETTADSDLLTDIAAIAGYLLVLMHPIVATRMLRLFQCEHIKSFGGRDFFLSHNLQVQCFTETWWHRAYLAITVILTYVVLMPGVMMAAALYAKGLIKLKVVKTGELVYARVHNLTPVPRSEKNPECNVQSIAMSLVELAEQAEESGTVYHMTQKATGKVMELVPVYDKDEPGVVVTALTEPRVKALLGPYRTHFKSEYVAWGPFDMVRKVLQTSMVVIVQLVHPEYDLLYAIMVCVAALLLHMLINPYRSELTNRFQSFYLVNQELILVVCLGERYMHNDVGSAICAAVIIALQAVISLCILGYVFTDMQTVHKELIHKCMQRIRDLRVRMFERMGCPTWAETLRSSAPESDTATLRSFLNSAWRRTTRSSSITSRARHSSGAMAARDEAGFDDGEVLSQTDKAAMHAEYGGSEIDGVRVLGVAATSDVENKSERGGVDVHVGYVRSESDSVLSHADCGESDEDSAPVHSTSVESTTHRRTFVNPITICQEGRQDP</sequence>
<organism evidence="11 12">
    <name type="scientific">Cymbomonas tetramitiformis</name>
    <dbReference type="NCBI Taxonomy" id="36881"/>
    <lineage>
        <taxon>Eukaryota</taxon>
        <taxon>Viridiplantae</taxon>
        <taxon>Chlorophyta</taxon>
        <taxon>Pyramimonadophyceae</taxon>
        <taxon>Pyramimonadales</taxon>
        <taxon>Pyramimonadaceae</taxon>
        <taxon>Cymbomonas</taxon>
    </lineage>
</organism>
<feature type="region of interest" description="Disordered" evidence="8">
    <location>
        <begin position="1960"/>
        <end position="1985"/>
    </location>
</feature>
<feature type="chain" id="PRO_5042009520" evidence="10">
    <location>
        <begin position="21"/>
        <end position="2520"/>
    </location>
</feature>
<evidence type="ECO:0000256" key="8">
    <source>
        <dbReference type="SAM" id="MobiDB-lite"/>
    </source>
</evidence>
<keyword evidence="7" id="KW-0998">Cell outer membrane</keyword>
<feature type="transmembrane region" description="Helical" evidence="9">
    <location>
        <begin position="2091"/>
        <end position="2116"/>
    </location>
</feature>
<dbReference type="Proteomes" id="UP001190700">
    <property type="component" value="Unassembled WGS sequence"/>
</dbReference>
<feature type="transmembrane region" description="Helical" evidence="9">
    <location>
        <begin position="2032"/>
        <end position="2051"/>
    </location>
</feature>
<evidence type="ECO:0000256" key="1">
    <source>
        <dbReference type="ARBA" id="ARBA00004196"/>
    </source>
</evidence>
<dbReference type="PANTHER" id="PTHR11319:SF35">
    <property type="entry name" value="OUTER MEMBRANE PROTEIN PMPC-RELATED"/>
    <property type="match status" value="1"/>
</dbReference>
<feature type="region of interest" description="Disordered" evidence="8">
    <location>
        <begin position="242"/>
        <end position="275"/>
    </location>
</feature>
<accession>A0AAE0GZC6</accession>
<feature type="transmembrane region" description="Helical" evidence="9">
    <location>
        <begin position="1914"/>
        <end position="1938"/>
    </location>
</feature>
<reference evidence="11 12" key="1">
    <citation type="journal article" date="2015" name="Genome Biol. Evol.">
        <title>Comparative Genomics of a Bacterivorous Green Alga Reveals Evolutionary Causalities and Consequences of Phago-Mixotrophic Mode of Nutrition.</title>
        <authorList>
            <person name="Burns J.A."/>
            <person name="Paasch A."/>
            <person name="Narechania A."/>
            <person name="Kim E."/>
        </authorList>
    </citation>
    <scope>NUCLEOTIDE SEQUENCE [LARGE SCALE GENOMIC DNA]</scope>
    <source>
        <strain evidence="11 12">PLY_AMNH</strain>
    </source>
</reference>
<keyword evidence="12" id="KW-1185">Reference proteome</keyword>
<evidence type="ECO:0000256" key="5">
    <source>
        <dbReference type="ARBA" id="ARBA00022729"/>
    </source>
</evidence>
<evidence type="ECO:0000256" key="9">
    <source>
        <dbReference type="SAM" id="Phobius"/>
    </source>
</evidence>
<feature type="signal peptide" evidence="10">
    <location>
        <begin position="1"/>
        <end position="20"/>
    </location>
</feature>
<evidence type="ECO:0000256" key="3">
    <source>
        <dbReference type="ARBA" id="ARBA00004613"/>
    </source>
</evidence>
<dbReference type="InterPro" id="IPR006626">
    <property type="entry name" value="PbH1"/>
</dbReference>
<feature type="transmembrane region" description="Helical" evidence="9">
    <location>
        <begin position="1805"/>
        <end position="1830"/>
    </location>
</feature>
<evidence type="ECO:0000313" key="11">
    <source>
        <dbReference type="EMBL" id="KAK3287010.1"/>
    </source>
</evidence>
<keyword evidence="6 9" id="KW-0472">Membrane</keyword>
<name>A0AAE0GZC6_9CHLO</name>
<evidence type="ECO:0000256" key="10">
    <source>
        <dbReference type="SAM" id="SignalP"/>
    </source>
</evidence>
<keyword evidence="9" id="KW-1133">Transmembrane helix</keyword>
<evidence type="ECO:0000313" key="12">
    <source>
        <dbReference type="Proteomes" id="UP001190700"/>
    </source>
</evidence>
<dbReference type="GO" id="GO:0005576">
    <property type="term" value="C:extracellular region"/>
    <property type="evidence" value="ECO:0007669"/>
    <property type="project" value="UniProtKB-SubCell"/>
</dbReference>